<dbReference type="EMBL" id="JAEPRB010000491">
    <property type="protein sequence ID" value="KAG2215696.1"/>
    <property type="molecule type" value="Genomic_DNA"/>
</dbReference>
<feature type="region of interest" description="Disordered" evidence="1">
    <location>
        <begin position="147"/>
        <end position="305"/>
    </location>
</feature>
<dbReference type="OrthoDB" id="2414509at2759"/>
<evidence type="ECO:0000313" key="2">
    <source>
        <dbReference type="EMBL" id="KAG2215696.1"/>
    </source>
</evidence>
<feature type="compositionally biased region" description="Polar residues" evidence="1">
    <location>
        <begin position="185"/>
        <end position="195"/>
    </location>
</feature>
<protein>
    <submittedName>
        <fullName evidence="2">Uncharacterized protein</fullName>
    </submittedName>
</protein>
<feature type="compositionally biased region" description="Acidic residues" evidence="1">
    <location>
        <begin position="232"/>
        <end position="294"/>
    </location>
</feature>
<feature type="compositionally biased region" description="Polar residues" evidence="1">
    <location>
        <begin position="160"/>
        <end position="178"/>
    </location>
</feature>
<reference evidence="2 3" key="1">
    <citation type="submission" date="2020-12" db="EMBL/GenBank/DDBJ databases">
        <title>Metabolic potential, ecology and presence of endohyphal bacteria is reflected in genomic diversity of Mucoromycotina.</title>
        <authorList>
            <person name="Muszewska A."/>
            <person name="Okrasinska A."/>
            <person name="Steczkiewicz K."/>
            <person name="Drgas O."/>
            <person name="Orlowska M."/>
            <person name="Perlinska-Lenart U."/>
            <person name="Aleksandrzak-Piekarczyk T."/>
            <person name="Szatraj K."/>
            <person name="Zielenkiewicz U."/>
            <person name="Pilsyk S."/>
            <person name="Malc E."/>
            <person name="Mieczkowski P."/>
            <person name="Kruszewska J.S."/>
            <person name="Biernat P."/>
            <person name="Pawlowska J."/>
        </authorList>
    </citation>
    <scope>NUCLEOTIDE SEQUENCE [LARGE SCALE GENOMIC DNA]</scope>
    <source>
        <strain evidence="2 3">CBS 142.35</strain>
    </source>
</reference>
<gene>
    <name evidence="2" type="ORF">INT45_013359</name>
</gene>
<dbReference type="Proteomes" id="UP000646827">
    <property type="component" value="Unassembled WGS sequence"/>
</dbReference>
<comment type="caution">
    <text evidence="2">The sequence shown here is derived from an EMBL/GenBank/DDBJ whole genome shotgun (WGS) entry which is preliminary data.</text>
</comment>
<name>A0A8H7RR79_9FUNG</name>
<dbReference type="AlphaFoldDB" id="A0A8H7RR79"/>
<feature type="compositionally biased region" description="Polar residues" evidence="1">
    <location>
        <begin position="203"/>
        <end position="213"/>
    </location>
</feature>
<keyword evidence="3" id="KW-1185">Reference proteome</keyword>
<organism evidence="2 3">
    <name type="scientific">Circinella minor</name>
    <dbReference type="NCBI Taxonomy" id="1195481"/>
    <lineage>
        <taxon>Eukaryota</taxon>
        <taxon>Fungi</taxon>
        <taxon>Fungi incertae sedis</taxon>
        <taxon>Mucoromycota</taxon>
        <taxon>Mucoromycotina</taxon>
        <taxon>Mucoromycetes</taxon>
        <taxon>Mucorales</taxon>
        <taxon>Lichtheimiaceae</taxon>
        <taxon>Circinella</taxon>
    </lineage>
</organism>
<evidence type="ECO:0000313" key="3">
    <source>
        <dbReference type="Proteomes" id="UP000646827"/>
    </source>
</evidence>
<proteinExistence type="predicted"/>
<evidence type="ECO:0000256" key="1">
    <source>
        <dbReference type="SAM" id="MobiDB-lite"/>
    </source>
</evidence>
<sequence length="390" mass="44029">MPNENNSNAASSRNGKHCTREQYEVMLRIIEVPKNFECLCGIHKSSVPTNDNRKTHKTEIYALMAQKVGAGWTTASAKSRFETWFYNFKKVFRLCGDNGVGSTGWGITYTDRRKGIQTIEAKKESMCYGYMRLKALYQDRENVNPSYYEESGAAPPSSFRYASSTLDPQTSQHESSVTDPADNGDQMTNENSYSGSDEPPVSDSVQGAGSQEVQNHDHEYEHDIPAYHNDGSDDGGNDDGDDDGDDGGDVDGDVDDDVDDDEGDDEDGVEDNFEDDVEDDSGDGDEEGEEDEDQDVGRMPKRHGNFTAAYDDQGIKRLKFEKIHMKFKKEKHAAEMQLAREKRELQRAILFKKADNRELAIKMKFIQKLLIKNYTPDEAEELWTRFSNTM</sequence>
<accession>A0A8H7RR79</accession>
<feature type="compositionally biased region" description="Basic and acidic residues" evidence="1">
    <location>
        <begin position="214"/>
        <end position="225"/>
    </location>
</feature>